<evidence type="ECO:0000256" key="2">
    <source>
        <dbReference type="SAM" id="SignalP"/>
    </source>
</evidence>
<dbReference type="EMBL" id="OZ026884">
    <property type="protein sequence ID" value="CAL1240356.1"/>
    <property type="molecule type" value="Genomic_DNA"/>
</dbReference>
<feature type="signal peptide" evidence="2">
    <location>
        <begin position="1"/>
        <end position="24"/>
    </location>
</feature>
<keyword evidence="2" id="KW-0732">Signal</keyword>
<dbReference type="InterPro" id="IPR012899">
    <property type="entry name" value="LTXXQ"/>
</dbReference>
<proteinExistence type="predicted"/>
<gene>
    <name evidence="3" type="ORF">MECH1_V1_1580</name>
</gene>
<dbReference type="RefSeq" id="WP_348759841.1">
    <property type="nucleotide sequence ID" value="NZ_OZ026884.1"/>
</dbReference>
<sequence length="161" mass="17893">MQVHSKFLASGFLALSLLTGAALAGEAATPPTDPGEPWGPGKHHYNIQERLNQLHQELKLNADQETAWKTWFDRVQQARAEHKASRPDFEALRKLSAPERLEKFIEASKARQATLEGVLAATKTFYATLSPEQRKTFDDLTPFGERAPAWRRGGPHHGGGQ</sequence>
<protein>
    <submittedName>
        <fullName evidence="3">LTXXQ motif family protein</fullName>
    </submittedName>
</protein>
<dbReference type="Pfam" id="PF07813">
    <property type="entry name" value="LTXXQ"/>
    <property type="match status" value="1"/>
</dbReference>
<reference evidence="3 4" key="1">
    <citation type="submission" date="2024-04" db="EMBL/GenBank/DDBJ databases">
        <authorList>
            <person name="Cremers G."/>
        </authorList>
    </citation>
    <scope>NUCLEOTIDE SEQUENCE [LARGE SCALE GENOMIC DNA]</scope>
    <source>
        <strain evidence="3">MeCH1-AG</strain>
    </source>
</reference>
<feature type="chain" id="PRO_5045079111" evidence="2">
    <location>
        <begin position="25"/>
        <end position="161"/>
    </location>
</feature>
<evidence type="ECO:0000313" key="4">
    <source>
        <dbReference type="Proteomes" id="UP001497493"/>
    </source>
</evidence>
<evidence type="ECO:0000256" key="1">
    <source>
        <dbReference type="SAM" id="MobiDB-lite"/>
    </source>
</evidence>
<organism evidence="3 4">
    <name type="scientific">Candidatus Methylocalor cossyra</name>
    <dbReference type="NCBI Taxonomy" id="3108543"/>
    <lineage>
        <taxon>Bacteria</taxon>
        <taxon>Pseudomonadati</taxon>
        <taxon>Pseudomonadota</taxon>
        <taxon>Gammaproteobacteria</taxon>
        <taxon>Methylococcales</taxon>
        <taxon>Methylococcaceae</taxon>
        <taxon>Candidatus Methylocalor</taxon>
    </lineage>
</organism>
<name>A0ABP1C8B7_9GAMM</name>
<accession>A0ABP1C8B7</accession>
<dbReference type="Proteomes" id="UP001497493">
    <property type="component" value="Chromosome"/>
</dbReference>
<evidence type="ECO:0000313" key="3">
    <source>
        <dbReference type="EMBL" id="CAL1240356.1"/>
    </source>
</evidence>
<feature type="region of interest" description="Disordered" evidence="1">
    <location>
        <begin position="140"/>
        <end position="161"/>
    </location>
</feature>
<keyword evidence="4" id="KW-1185">Reference proteome</keyword>